<dbReference type="Pfam" id="PF02662">
    <property type="entry name" value="FlpD"/>
    <property type="match status" value="1"/>
</dbReference>
<evidence type="ECO:0000256" key="3">
    <source>
        <dbReference type="ARBA" id="ARBA00023004"/>
    </source>
</evidence>
<dbReference type="GO" id="GO:0051536">
    <property type="term" value="F:iron-sulfur cluster binding"/>
    <property type="evidence" value="ECO:0007669"/>
    <property type="project" value="UniProtKB-KW"/>
</dbReference>
<keyword evidence="2" id="KW-0560">Oxidoreductase</keyword>
<sequence>MIKDVYLLRAFEAGADAVLVFVCPENSCRYAEGSIRAKKRVQWVRGLLDGIGM</sequence>
<dbReference type="InterPro" id="IPR003813">
    <property type="entry name" value="MvhD/FlpD"/>
</dbReference>
<dbReference type="EMBL" id="BARS01022555">
    <property type="protein sequence ID" value="GAG01461.1"/>
    <property type="molecule type" value="Genomic_DNA"/>
</dbReference>
<proteinExistence type="predicted"/>
<organism evidence="6">
    <name type="scientific">marine sediment metagenome</name>
    <dbReference type="NCBI Taxonomy" id="412755"/>
    <lineage>
        <taxon>unclassified sequences</taxon>
        <taxon>metagenomes</taxon>
        <taxon>ecological metagenomes</taxon>
    </lineage>
</organism>
<evidence type="ECO:0000259" key="5">
    <source>
        <dbReference type="Pfam" id="PF02662"/>
    </source>
</evidence>
<evidence type="ECO:0000313" key="6">
    <source>
        <dbReference type="EMBL" id="GAG01461.1"/>
    </source>
</evidence>
<accession>X0VLS8</accession>
<keyword evidence="1" id="KW-0479">Metal-binding</keyword>
<gene>
    <name evidence="6" type="ORF">S01H1_36049</name>
</gene>
<evidence type="ECO:0000256" key="1">
    <source>
        <dbReference type="ARBA" id="ARBA00022723"/>
    </source>
</evidence>
<feature type="domain" description="F420-non-reducing hydrogenase iron-sulfur subunit D" evidence="5">
    <location>
        <begin position="2"/>
        <end position="53"/>
    </location>
</feature>
<dbReference type="AlphaFoldDB" id="X0VLS8"/>
<evidence type="ECO:0000256" key="2">
    <source>
        <dbReference type="ARBA" id="ARBA00023002"/>
    </source>
</evidence>
<dbReference type="GO" id="GO:0046872">
    <property type="term" value="F:metal ion binding"/>
    <property type="evidence" value="ECO:0007669"/>
    <property type="project" value="UniProtKB-KW"/>
</dbReference>
<dbReference type="GO" id="GO:0016491">
    <property type="term" value="F:oxidoreductase activity"/>
    <property type="evidence" value="ECO:0007669"/>
    <property type="project" value="UniProtKB-KW"/>
</dbReference>
<evidence type="ECO:0000256" key="4">
    <source>
        <dbReference type="ARBA" id="ARBA00023014"/>
    </source>
</evidence>
<name>X0VLS8_9ZZZZ</name>
<keyword evidence="3" id="KW-0408">Iron</keyword>
<keyword evidence="4" id="KW-0411">Iron-sulfur</keyword>
<feature type="non-terminal residue" evidence="6">
    <location>
        <position position="53"/>
    </location>
</feature>
<protein>
    <recommendedName>
        <fullName evidence="5">F420-non-reducing hydrogenase iron-sulfur subunit D domain-containing protein</fullName>
    </recommendedName>
</protein>
<reference evidence="6" key="1">
    <citation type="journal article" date="2014" name="Front. Microbiol.">
        <title>High frequency of phylogenetically diverse reductive dehalogenase-homologous genes in deep subseafloor sedimentary metagenomes.</title>
        <authorList>
            <person name="Kawai M."/>
            <person name="Futagami T."/>
            <person name="Toyoda A."/>
            <person name="Takaki Y."/>
            <person name="Nishi S."/>
            <person name="Hori S."/>
            <person name="Arai W."/>
            <person name="Tsubouchi T."/>
            <person name="Morono Y."/>
            <person name="Uchiyama I."/>
            <person name="Ito T."/>
            <person name="Fujiyama A."/>
            <person name="Inagaki F."/>
            <person name="Takami H."/>
        </authorList>
    </citation>
    <scope>NUCLEOTIDE SEQUENCE</scope>
    <source>
        <strain evidence="6">Expedition CK06-06</strain>
    </source>
</reference>
<comment type="caution">
    <text evidence="6">The sequence shown here is derived from an EMBL/GenBank/DDBJ whole genome shotgun (WGS) entry which is preliminary data.</text>
</comment>